<evidence type="ECO:0000256" key="17">
    <source>
        <dbReference type="ARBA" id="ARBA00023242"/>
    </source>
</evidence>
<keyword evidence="11 20" id="KW-0862">Zinc</keyword>
<dbReference type="CDD" id="cd05534">
    <property type="entry name" value="POLBc_zeta"/>
    <property type="match status" value="1"/>
</dbReference>
<dbReference type="Gene3D" id="3.90.1600.10">
    <property type="entry name" value="Palm domain of DNA polymerase"/>
    <property type="match status" value="1"/>
</dbReference>
<dbReference type="PRINTS" id="PR00106">
    <property type="entry name" value="DNAPOLB"/>
</dbReference>
<dbReference type="GO" id="GO:0003677">
    <property type="term" value="F:DNA binding"/>
    <property type="evidence" value="ECO:0007669"/>
    <property type="project" value="UniProtKB-KW"/>
</dbReference>
<evidence type="ECO:0000313" key="28">
    <source>
        <dbReference type="Proteomes" id="UP000054007"/>
    </source>
</evidence>
<keyword evidence="14 20" id="KW-0411">Iron-sulfur</keyword>
<dbReference type="Gene3D" id="1.10.287.690">
    <property type="entry name" value="Helix hairpin bin"/>
    <property type="match status" value="1"/>
</dbReference>
<feature type="region of interest" description="Disordered" evidence="21">
    <location>
        <begin position="392"/>
        <end position="492"/>
    </location>
</feature>
<dbReference type="PANTHER" id="PTHR45812">
    <property type="entry name" value="DNA POLYMERASE ZETA CATALYTIC SUBUNIT"/>
    <property type="match status" value="1"/>
</dbReference>
<keyword evidence="12 20" id="KW-0239">DNA-directed DNA polymerase</keyword>
<comment type="subunit">
    <text evidence="19">Forms DNA polymerase zeta with REV7.</text>
</comment>
<evidence type="ECO:0000256" key="18">
    <source>
        <dbReference type="ARBA" id="ARBA00049244"/>
    </source>
</evidence>
<evidence type="ECO:0000313" key="27">
    <source>
        <dbReference type="EMBL" id="KIY66264.1"/>
    </source>
</evidence>
<keyword evidence="8 20" id="KW-0479">Metal-binding</keyword>
<dbReference type="GO" id="GO:0000724">
    <property type="term" value="P:double-strand break repair via homologous recombination"/>
    <property type="evidence" value="ECO:0007669"/>
    <property type="project" value="TreeGrafter"/>
</dbReference>
<evidence type="ECO:0000256" key="7">
    <source>
        <dbReference type="ARBA" id="ARBA00022705"/>
    </source>
</evidence>
<feature type="compositionally biased region" description="Polar residues" evidence="21">
    <location>
        <begin position="438"/>
        <end position="455"/>
    </location>
</feature>
<evidence type="ECO:0000259" key="24">
    <source>
        <dbReference type="Pfam" id="PF14260"/>
    </source>
</evidence>
<feature type="domain" description="DNA polymerase zeta catalytic subunit N-terminal" evidence="26">
    <location>
        <begin position="8"/>
        <end position="53"/>
    </location>
</feature>
<keyword evidence="9" id="KW-0227">DNA damage</keyword>
<comment type="similarity">
    <text evidence="3 20">Belongs to the DNA polymerase type-B family.</text>
</comment>
<dbReference type="EC" id="2.7.7.7" evidence="20"/>
<keyword evidence="17 20" id="KW-0539">Nucleus</keyword>
<dbReference type="GO" id="GO:0042276">
    <property type="term" value="P:error-prone translesion synthesis"/>
    <property type="evidence" value="ECO:0007669"/>
    <property type="project" value="TreeGrafter"/>
</dbReference>
<dbReference type="InterPro" id="IPR006172">
    <property type="entry name" value="DNA-dir_DNA_pol_B"/>
</dbReference>
<dbReference type="SUPFAM" id="SSF56672">
    <property type="entry name" value="DNA/RNA polymerases"/>
    <property type="match status" value="1"/>
</dbReference>
<evidence type="ECO:0000256" key="6">
    <source>
        <dbReference type="ARBA" id="ARBA00022695"/>
    </source>
</evidence>
<keyword evidence="4 20" id="KW-0004">4Fe-4S</keyword>
<feature type="compositionally biased region" description="Acidic residues" evidence="21">
    <location>
        <begin position="392"/>
        <end position="405"/>
    </location>
</feature>
<evidence type="ECO:0000256" key="20">
    <source>
        <dbReference type="RuleBase" id="RU000442"/>
    </source>
</evidence>
<protein>
    <recommendedName>
        <fullName evidence="20">DNA polymerase</fullName>
        <ecNumber evidence="20">2.7.7.7</ecNumber>
    </recommendedName>
</protein>
<reference evidence="27 28" key="1">
    <citation type="journal article" date="2015" name="Fungal Genet. Biol.">
        <title>Evolution of novel wood decay mechanisms in Agaricales revealed by the genome sequences of Fistulina hepatica and Cylindrobasidium torrendii.</title>
        <authorList>
            <person name="Floudas D."/>
            <person name="Held B.W."/>
            <person name="Riley R."/>
            <person name="Nagy L.G."/>
            <person name="Koehler G."/>
            <person name="Ransdell A.S."/>
            <person name="Younus H."/>
            <person name="Chow J."/>
            <person name="Chiniquy J."/>
            <person name="Lipzen A."/>
            <person name="Tritt A."/>
            <person name="Sun H."/>
            <person name="Haridas S."/>
            <person name="LaButti K."/>
            <person name="Ohm R.A."/>
            <person name="Kues U."/>
            <person name="Blanchette R.A."/>
            <person name="Grigoriev I.V."/>
            <person name="Minto R.E."/>
            <person name="Hibbett D.S."/>
        </authorList>
    </citation>
    <scope>NUCLEOTIDE SEQUENCE [LARGE SCALE GENOMIC DNA]</scope>
    <source>
        <strain evidence="27 28">FP15055 ss-10</strain>
    </source>
</reference>
<dbReference type="CDD" id="cd05778">
    <property type="entry name" value="DNA_polB_zeta_exo"/>
    <property type="match status" value="1"/>
</dbReference>
<keyword evidence="6 20" id="KW-0548">Nucleotidyltransferase</keyword>
<evidence type="ECO:0000256" key="10">
    <source>
        <dbReference type="ARBA" id="ARBA00022771"/>
    </source>
</evidence>
<evidence type="ECO:0000256" key="8">
    <source>
        <dbReference type="ARBA" id="ARBA00022723"/>
    </source>
</evidence>
<keyword evidence="13 20" id="KW-0408">Iron</keyword>
<dbReference type="GO" id="GO:0000166">
    <property type="term" value="F:nucleotide binding"/>
    <property type="evidence" value="ECO:0007669"/>
    <property type="project" value="InterPro"/>
</dbReference>
<keyword evidence="16" id="KW-0234">DNA repair</keyword>
<feature type="domain" description="DNA polymerase delta/zeta catalytic subunit N-terminal" evidence="25">
    <location>
        <begin position="54"/>
        <end position="136"/>
    </location>
</feature>
<dbReference type="InterPro" id="IPR025687">
    <property type="entry name" value="Znf-C4pol"/>
</dbReference>
<keyword evidence="15 20" id="KW-0238">DNA-binding</keyword>
<evidence type="ECO:0000256" key="21">
    <source>
        <dbReference type="SAM" id="MobiDB-lite"/>
    </source>
</evidence>
<dbReference type="FunFam" id="1.10.287.690:FF:000002">
    <property type="entry name" value="DNA polymerase zeta"/>
    <property type="match status" value="1"/>
</dbReference>
<evidence type="ECO:0000259" key="22">
    <source>
        <dbReference type="Pfam" id="PF00136"/>
    </source>
</evidence>
<dbReference type="Gene3D" id="3.30.420.10">
    <property type="entry name" value="Ribonuclease H-like superfamily/Ribonuclease H"/>
    <property type="match status" value="1"/>
</dbReference>
<feature type="domain" description="DNA-directed DNA polymerase family B multifunctional" evidence="22">
    <location>
        <begin position="894"/>
        <end position="1340"/>
    </location>
</feature>
<dbReference type="Pfam" id="PF14260">
    <property type="entry name" value="zf-C4pol"/>
    <property type="match status" value="1"/>
</dbReference>
<dbReference type="OrthoDB" id="2414538at2759"/>
<name>A0A0D7B7Y9_9AGAR</name>
<evidence type="ECO:0000259" key="23">
    <source>
        <dbReference type="Pfam" id="PF03104"/>
    </source>
</evidence>
<dbReference type="InterPro" id="IPR056447">
    <property type="entry name" value="REV3_N"/>
</dbReference>
<dbReference type="Pfam" id="PF03104">
    <property type="entry name" value="DNA_pol_B_exo1"/>
    <property type="match status" value="1"/>
</dbReference>
<sequence length="1513" mass="171570">MADADPVVRVQINQIDYVMQPPGKLDNCNFPKIPVIRIFGPSSLGKKCCLHVHQVYPYFFVEYLGEMGAENVRAYQQKLQSSLNSAILISLQRDNSKPSKNKFIRAILPVKGIHFYGFHSSYAPFFKVYVADPGLLSRAVTLLQSGTIMGTHFRVFESHLSYILQFLSDFGLYGCGWIDLGDVLQRTRDMDDDADGLEASPYHRQSRMDIELDVHAFHILNRHKLSARNLHHELRVPQPPLPDEPFVLGVRELWEDERRRREERGMPATPEMPIDPSASSRGEGGGWVAEARWWDRIRERIEREQDPTYVDERAPAWSKYIMSTFESIEALWEDEYKVWRPANDEQPSQSQATTDAPQGEAEVDAMMAASQVVAERLERDDKGWDKVEVFEDEYGDQQDEGDTFDEPAPKWKGKGKAQEEDDDPFAGEPTNGPLVINQVKNRTATFPTRTLSPSRQRAKASGAHPVAGSSRLSRVSSEGVAELSASQRSDTPTMFQAAHDPIIRANKNAYVYAEEPPILCELIDTMHLYDVPEKIYQAPYYSKLKDAPKRPREYGGVRYHLKGGTGVSSLPEWDSSLHYKPEGKVKKGEILAWEYASQPPSVRVVQQWLAEEEAQKATEKQAAKPQPRPFFDSQIEGPTQANIYHLKPTPPKPIDTRERQDMTIFSLEVFVPAPRDRLPDPERDEVAAVFYSFQVSETTPRHSGIIAVASREFDPHQIKDFRIEAVESELDLLNAVIDTVLELDPDILVGWNVQTASWSYLTARADGRNLNFSELVARATMETNKKGAVQWEKRKASTFHAAGRQILNVWRIIRSEVNLNIYTFENCVFHILRTRTPKYSTTTLTAWYHSAKPTNLGLLFRYFATRTAMVIDMLNSTEIVTKTAEFARVFGVDFYSVITRGSQFKVESFMFRIAKPESFVLLSPSRTDVGKQNAAECMPLILEPQSAFYTSPVIVLDFQSLYPSVMIAYNYCYSTCLGRAVDFQGRNKFGVTDLEVPKGLVERLEEHLTVSPNGMVFVKPEVRKGLLGRMLIELLDTRVMVKQAMKGVKDDKALRKILDARQLGLKFIANVTYGYTSATFSGRMPAVEIADSIVQTGRETLEKAIMFIDSTPKWGAKVVYGDTDSMFIHLQGKTKDQAFRIGQDIADAITAMNPAPIKLKFEKVYMGCVLMAKKRYVGFKYEHPDETEPVFDAKGIETVRRDGVPAQQKMVETCLKLLFRTQDLSQVKSYCRRSWLKLLTGKASPQDFIFAKEVKMGAYSENGVPPPGAVIAAKRSLLDVQDEVQWGERVPYIIARGPTGSRLVDRAMSPLEFLDNPHTGLDADYYITRVLIPPLERIFNLVGANVRQWFDEMPKIRHAERPPSPSKRRPSQVQLVNIDQHFTNAQCIMCGARALDGICKACRDDSEETMAGLLWKIQAIERRFMDAQRTCMSCARVSKANDIKCESMDCAWMFERRKAEVQLGQLVALKDAVDDLEDAGWKEIKQALDWEEEKRRPVKKAEKVVEVIDLTSD</sequence>
<evidence type="ECO:0000256" key="4">
    <source>
        <dbReference type="ARBA" id="ARBA00022485"/>
    </source>
</evidence>
<dbReference type="STRING" id="1314674.A0A0D7B7Y9"/>
<dbReference type="Proteomes" id="UP000054007">
    <property type="component" value="Unassembled WGS sequence"/>
</dbReference>
<dbReference type="GO" id="GO:0051539">
    <property type="term" value="F:4 iron, 4 sulfur cluster binding"/>
    <property type="evidence" value="ECO:0007669"/>
    <property type="project" value="UniProtKB-KW"/>
</dbReference>
<keyword evidence="5 20" id="KW-0808">Transferase</keyword>
<dbReference type="Pfam" id="PF24055">
    <property type="entry name" value="POL3_N"/>
    <property type="match status" value="1"/>
</dbReference>
<dbReference type="FunFam" id="1.10.132.60:FF:000007">
    <property type="entry name" value="DNA polymerase"/>
    <property type="match status" value="1"/>
</dbReference>
<dbReference type="InterPro" id="IPR056435">
    <property type="entry name" value="DPOD/Z_N"/>
</dbReference>
<dbReference type="InterPro" id="IPR043502">
    <property type="entry name" value="DNA/RNA_pol_sf"/>
</dbReference>
<dbReference type="InterPro" id="IPR012337">
    <property type="entry name" value="RNaseH-like_sf"/>
</dbReference>
<dbReference type="InterPro" id="IPR017964">
    <property type="entry name" value="DNA-dir_DNA_pol_B_CS"/>
</dbReference>
<feature type="domain" description="DNA-directed DNA polymerase family B exonuclease" evidence="23">
    <location>
        <begin position="660"/>
        <end position="823"/>
    </location>
</feature>
<evidence type="ECO:0000259" key="25">
    <source>
        <dbReference type="Pfam" id="PF24055"/>
    </source>
</evidence>
<keyword evidence="7 20" id="KW-0235">DNA replication</keyword>
<evidence type="ECO:0000256" key="14">
    <source>
        <dbReference type="ARBA" id="ARBA00023014"/>
    </source>
</evidence>
<evidence type="ECO:0000256" key="1">
    <source>
        <dbReference type="ARBA" id="ARBA00001966"/>
    </source>
</evidence>
<comment type="subcellular location">
    <subcellularLocation>
        <location evidence="2 20">Nucleus</location>
    </subcellularLocation>
</comment>
<dbReference type="GO" id="GO:0005634">
    <property type="term" value="C:nucleus"/>
    <property type="evidence" value="ECO:0007669"/>
    <property type="project" value="UniProtKB-SubCell"/>
</dbReference>
<dbReference type="Gene3D" id="1.10.132.60">
    <property type="entry name" value="DNA polymerase family B, C-terminal domain"/>
    <property type="match status" value="1"/>
</dbReference>
<dbReference type="SMART" id="SM00486">
    <property type="entry name" value="POLBc"/>
    <property type="match status" value="1"/>
</dbReference>
<evidence type="ECO:0000256" key="3">
    <source>
        <dbReference type="ARBA" id="ARBA00005755"/>
    </source>
</evidence>
<dbReference type="InterPro" id="IPR006134">
    <property type="entry name" value="DNA-dir_DNA_pol_B_multi_dom"/>
</dbReference>
<dbReference type="InterPro" id="IPR030559">
    <property type="entry name" value="PolZ_Rev3"/>
</dbReference>
<dbReference type="GO" id="GO:0006260">
    <property type="term" value="P:DNA replication"/>
    <property type="evidence" value="ECO:0007669"/>
    <property type="project" value="UniProtKB-KW"/>
</dbReference>
<proteinExistence type="inferred from homology"/>
<feature type="domain" description="C4-type zinc-finger of DNA polymerase delta" evidence="24">
    <location>
        <begin position="1387"/>
        <end position="1456"/>
    </location>
</feature>
<keyword evidence="10 20" id="KW-0863">Zinc-finger</keyword>
<evidence type="ECO:0000256" key="15">
    <source>
        <dbReference type="ARBA" id="ARBA00023125"/>
    </source>
</evidence>
<dbReference type="InterPro" id="IPR006133">
    <property type="entry name" value="DNA-dir_DNA_pol_B_exonuc"/>
</dbReference>
<evidence type="ECO:0000256" key="19">
    <source>
        <dbReference type="ARBA" id="ARBA00066055"/>
    </source>
</evidence>
<dbReference type="GO" id="GO:0003887">
    <property type="term" value="F:DNA-directed DNA polymerase activity"/>
    <property type="evidence" value="ECO:0007669"/>
    <property type="project" value="UniProtKB-KW"/>
</dbReference>
<dbReference type="Gene3D" id="3.30.342.10">
    <property type="entry name" value="DNA Polymerase, chain B, domain 1"/>
    <property type="match status" value="1"/>
</dbReference>
<dbReference type="InterPro" id="IPR036397">
    <property type="entry name" value="RNaseH_sf"/>
</dbReference>
<dbReference type="InterPro" id="IPR023211">
    <property type="entry name" value="DNA_pol_palm_dom_sf"/>
</dbReference>
<keyword evidence="28" id="KW-1185">Reference proteome</keyword>
<dbReference type="GO" id="GO:0008270">
    <property type="term" value="F:zinc ion binding"/>
    <property type="evidence" value="ECO:0007669"/>
    <property type="project" value="UniProtKB-KW"/>
</dbReference>
<evidence type="ECO:0000256" key="12">
    <source>
        <dbReference type="ARBA" id="ARBA00022932"/>
    </source>
</evidence>
<organism evidence="27 28">
    <name type="scientific">Cylindrobasidium torrendii FP15055 ss-10</name>
    <dbReference type="NCBI Taxonomy" id="1314674"/>
    <lineage>
        <taxon>Eukaryota</taxon>
        <taxon>Fungi</taxon>
        <taxon>Dikarya</taxon>
        <taxon>Basidiomycota</taxon>
        <taxon>Agaricomycotina</taxon>
        <taxon>Agaricomycetes</taxon>
        <taxon>Agaricomycetidae</taxon>
        <taxon>Agaricales</taxon>
        <taxon>Marasmiineae</taxon>
        <taxon>Physalacriaceae</taxon>
        <taxon>Cylindrobasidium</taxon>
    </lineage>
</organism>
<dbReference type="PANTHER" id="PTHR45812:SF1">
    <property type="entry name" value="DNA POLYMERASE ZETA CATALYTIC SUBUNIT"/>
    <property type="match status" value="1"/>
</dbReference>
<gene>
    <name evidence="27" type="ORF">CYLTODRAFT_423607</name>
</gene>
<comment type="catalytic activity">
    <reaction evidence="18 20">
        <text>DNA(n) + a 2'-deoxyribonucleoside 5'-triphosphate = DNA(n+1) + diphosphate</text>
        <dbReference type="Rhea" id="RHEA:22508"/>
        <dbReference type="Rhea" id="RHEA-COMP:17339"/>
        <dbReference type="Rhea" id="RHEA-COMP:17340"/>
        <dbReference type="ChEBI" id="CHEBI:33019"/>
        <dbReference type="ChEBI" id="CHEBI:61560"/>
        <dbReference type="ChEBI" id="CHEBI:173112"/>
        <dbReference type="EC" id="2.7.7.7"/>
    </reaction>
</comment>
<dbReference type="Pfam" id="PF24065">
    <property type="entry name" value="REV3_N"/>
    <property type="match status" value="1"/>
</dbReference>
<feature type="region of interest" description="Disordered" evidence="21">
    <location>
        <begin position="259"/>
        <end position="285"/>
    </location>
</feature>
<dbReference type="Pfam" id="PF00136">
    <property type="entry name" value="DNA_pol_B"/>
    <property type="match status" value="1"/>
</dbReference>
<evidence type="ECO:0000256" key="5">
    <source>
        <dbReference type="ARBA" id="ARBA00022679"/>
    </source>
</evidence>
<evidence type="ECO:0000256" key="9">
    <source>
        <dbReference type="ARBA" id="ARBA00022763"/>
    </source>
</evidence>
<dbReference type="GO" id="GO:0016035">
    <property type="term" value="C:zeta DNA polymerase complex"/>
    <property type="evidence" value="ECO:0007669"/>
    <property type="project" value="InterPro"/>
</dbReference>
<dbReference type="EMBL" id="KN880560">
    <property type="protein sequence ID" value="KIY66264.1"/>
    <property type="molecule type" value="Genomic_DNA"/>
</dbReference>
<evidence type="ECO:0000256" key="2">
    <source>
        <dbReference type="ARBA" id="ARBA00004123"/>
    </source>
</evidence>
<evidence type="ECO:0000259" key="26">
    <source>
        <dbReference type="Pfam" id="PF24065"/>
    </source>
</evidence>
<evidence type="ECO:0000256" key="11">
    <source>
        <dbReference type="ARBA" id="ARBA00022833"/>
    </source>
</evidence>
<evidence type="ECO:0000256" key="16">
    <source>
        <dbReference type="ARBA" id="ARBA00023204"/>
    </source>
</evidence>
<dbReference type="SUPFAM" id="SSF53098">
    <property type="entry name" value="Ribonuclease H-like"/>
    <property type="match status" value="1"/>
</dbReference>
<evidence type="ECO:0000256" key="13">
    <source>
        <dbReference type="ARBA" id="ARBA00023004"/>
    </source>
</evidence>
<dbReference type="PROSITE" id="PS00116">
    <property type="entry name" value="DNA_POLYMERASE_B"/>
    <property type="match status" value="1"/>
</dbReference>
<dbReference type="InterPro" id="IPR042087">
    <property type="entry name" value="DNA_pol_B_thumb"/>
</dbReference>
<accession>A0A0D7B7Y9</accession>
<comment type="cofactor">
    <cofactor evidence="1 20">
        <name>[4Fe-4S] cluster</name>
        <dbReference type="ChEBI" id="CHEBI:49883"/>
    </cofactor>
</comment>